<proteinExistence type="inferred from homology"/>
<dbReference type="AlphaFoldDB" id="A0A9N8W8I1"/>
<evidence type="ECO:0000256" key="1">
    <source>
        <dbReference type="ARBA" id="ARBA00022741"/>
    </source>
</evidence>
<dbReference type="Pfam" id="PF08433">
    <property type="entry name" value="KTI12"/>
    <property type="match status" value="1"/>
</dbReference>
<evidence type="ECO:0000256" key="3">
    <source>
        <dbReference type="ARBA" id="ARBA00025768"/>
    </source>
</evidence>
<reference evidence="5" key="1">
    <citation type="submission" date="2021-06" db="EMBL/GenBank/DDBJ databases">
        <authorList>
            <person name="Kallberg Y."/>
            <person name="Tangrot J."/>
            <person name="Rosling A."/>
        </authorList>
    </citation>
    <scope>NUCLEOTIDE SEQUENCE</scope>
    <source>
        <strain evidence="5">FL130A</strain>
    </source>
</reference>
<dbReference type="Proteomes" id="UP000789508">
    <property type="component" value="Unassembled WGS sequence"/>
</dbReference>
<comment type="similarity">
    <text evidence="3">Belongs to the KTI12 family.</text>
</comment>
<name>A0A9N8W8I1_9GLOM</name>
<keyword evidence="2" id="KW-0067">ATP-binding</keyword>
<dbReference type="GO" id="GO:0006400">
    <property type="term" value="P:tRNA modification"/>
    <property type="evidence" value="ECO:0007669"/>
    <property type="project" value="UniProtKB-ARBA"/>
</dbReference>
<dbReference type="Gene3D" id="3.40.50.300">
    <property type="entry name" value="P-loop containing nucleotide triphosphate hydrolases"/>
    <property type="match status" value="1"/>
</dbReference>
<dbReference type="PANTHER" id="PTHR12435">
    <property type="match status" value="1"/>
</dbReference>
<sequence>MPLITMCGIPASGKTTCARRIEEYFRKRLAEEGLTGNRVHLINDNSLGISKESYKHTGTEEKNSRGALLSSVERLVSKEDVVIADGINYIKGFRYQLYCVARAVGTPHCVVYCGTPVEKARIWNSNRPEGEEEYEESVFDDLVSRFEEPNDRNRWDSPLFTVIYDDPDIPCDAIWQAVMVKKAKPPNLSTVVKPVSETNYLYELEKTTQEIINQILEAQKNNVDTTAPIHKYQQDAYIAGYESRSGVICRSNDDNKFENTPEGRKTTKLDQILLNGNNITMLIPGGEGPES</sequence>
<evidence type="ECO:0000313" key="5">
    <source>
        <dbReference type="EMBL" id="CAG8475874.1"/>
    </source>
</evidence>
<comment type="subunit">
    <text evidence="4">Interacts with the elongator complex.</text>
</comment>
<accession>A0A9N8W8I1</accession>
<dbReference type="EMBL" id="CAJVPS010000315">
    <property type="protein sequence ID" value="CAG8475874.1"/>
    <property type="molecule type" value="Genomic_DNA"/>
</dbReference>
<protein>
    <submittedName>
        <fullName evidence="5">12055_t:CDS:1</fullName>
    </submittedName>
</protein>
<dbReference type="OrthoDB" id="9972657at2759"/>
<dbReference type="GO" id="GO:0006357">
    <property type="term" value="P:regulation of transcription by RNA polymerase II"/>
    <property type="evidence" value="ECO:0007669"/>
    <property type="project" value="UniProtKB-ARBA"/>
</dbReference>
<keyword evidence="1" id="KW-0547">Nucleotide-binding</keyword>
<dbReference type="SUPFAM" id="SSF52540">
    <property type="entry name" value="P-loop containing nucleoside triphosphate hydrolases"/>
    <property type="match status" value="1"/>
</dbReference>
<gene>
    <name evidence="5" type="ORF">ALEPTO_LOCUS2237</name>
</gene>
<evidence type="ECO:0000313" key="6">
    <source>
        <dbReference type="Proteomes" id="UP000789508"/>
    </source>
</evidence>
<organism evidence="5 6">
    <name type="scientific">Ambispora leptoticha</name>
    <dbReference type="NCBI Taxonomy" id="144679"/>
    <lineage>
        <taxon>Eukaryota</taxon>
        <taxon>Fungi</taxon>
        <taxon>Fungi incertae sedis</taxon>
        <taxon>Mucoromycota</taxon>
        <taxon>Glomeromycotina</taxon>
        <taxon>Glomeromycetes</taxon>
        <taxon>Archaeosporales</taxon>
        <taxon>Ambisporaceae</taxon>
        <taxon>Ambispora</taxon>
    </lineage>
</organism>
<keyword evidence="6" id="KW-1185">Reference proteome</keyword>
<evidence type="ECO:0000256" key="2">
    <source>
        <dbReference type="ARBA" id="ARBA00022840"/>
    </source>
</evidence>
<dbReference type="GO" id="GO:0005524">
    <property type="term" value="F:ATP binding"/>
    <property type="evidence" value="ECO:0007669"/>
    <property type="project" value="UniProtKB-KW"/>
</dbReference>
<dbReference type="InterPro" id="IPR013641">
    <property type="entry name" value="KTI12/PSTK"/>
</dbReference>
<dbReference type="InterPro" id="IPR027417">
    <property type="entry name" value="P-loop_NTPase"/>
</dbReference>
<dbReference type="FunFam" id="3.40.50.300:FF:000827">
    <property type="entry name" value="KTI12 chromatin-associated homolog"/>
    <property type="match status" value="1"/>
</dbReference>
<comment type="caution">
    <text evidence="5">The sequence shown here is derived from an EMBL/GenBank/DDBJ whole genome shotgun (WGS) entry which is preliminary data.</text>
</comment>
<evidence type="ECO:0000256" key="4">
    <source>
        <dbReference type="ARBA" id="ARBA00063730"/>
    </source>
</evidence>